<accession>A0A9W9TEJ4</accession>
<feature type="chain" id="PRO_5040804347" description="Cyanovirin-N domain-containing protein" evidence="1">
    <location>
        <begin position="20"/>
        <end position="124"/>
    </location>
</feature>
<dbReference type="InterPro" id="IPR036673">
    <property type="entry name" value="Cyanovirin-N_sf"/>
</dbReference>
<protein>
    <recommendedName>
        <fullName evidence="2">Cyanovirin-N domain-containing protein</fullName>
    </recommendedName>
</protein>
<gene>
    <name evidence="3" type="ORF">N7468_008945</name>
</gene>
<dbReference type="OrthoDB" id="4672515at2759"/>
<name>A0A9W9TEJ4_9EURO</name>
<feature type="signal peptide" evidence="1">
    <location>
        <begin position="1"/>
        <end position="19"/>
    </location>
</feature>
<dbReference type="GeneID" id="83205544"/>
<reference evidence="3" key="2">
    <citation type="journal article" date="2023" name="IMA Fungus">
        <title>Comparative genomic study of the Penicillium genus elucidates a diverse pangenome and 15 lateral gene transfer events.</title>
        <authorList>
            <person name="Petersen C."/>
            <person name="Sorensen T."/>
            <person name="Nielsen M.R."/>
            <person name="Sondergaard T.E."/>
            <person name="Sorensen J.L."/>
            <person name="Fitzpatrick D.A."/>
            <person name="Frisvad J.C."/>
            <person name="Nielsen K.L."/>
        </authorList>
    </citation>
    <scope>NUCLEOTIDE SEQUENCE</scope>
    <source>
        <strain evidence="3">IBT 19713</strain>
    </source>
</reference>
<keyword evidence="1" id="KW-0732">Signal</keyword>
<dbReference type="AlphaFoldDB" id="A0A9W9TEJ4"/>
<keyword evidence="4" id="KW-1185">Reference proteome</keyword>
<feature type="domain" description="Cyanovirin-N" evidence="2">
    <location>
        <begin position="23"/>
        <end position="124"/>
    </location>
</feature>
<evidence type="ECO:0000313" key="4">
    <source>
        <dbReference type="Proteomes" id="UP001150941"/>
    </source>
</evidence>
<evidence type="ECO:0000313" key="3">
    <source>
        <dbReference type="EMBL" id="KAJ5219741.1"/>
    </source>
</evidence>
<proteinExistence type="predicted"/>
<dbReference type="RefSeq" id="XP_058326571.1">
    <property type="nucleotide sequence ID" value="XM_058478241.1"/>
</dbReference>
<dbReference type="InterPro" id="IPR011058">
    <property type="entry name" value="Cyanovirin-N"/>
</dbReference>
<dbReference type="Proteomes" id="UP001150941">
    <property type="component" value="Unassembled WGS sequence"/>
</dbReference>
<dbReference type="SMART" id="SM01111">
    <property type="entry name" value="CVNH"/>
    <property type="match status" value="1"/>
</dbReference>
<dbReference type="EMBL" id="JAPQKS010000007">
    <property type="protein sequence ID" value="KAJ5219741.1"/>
    <property type="molecule type" value="Genomic_DNA"/>
</dbReference>
<evidence type="ECO:0000259" key="2">
    <source>
        <dbReference type="SMART" id="SM01111"/>
    </source>
</evidence>
<sequence length="124" mass="13633">MQFLKSFGLLSLFAIAVSAGPSKFAQSCRDIEGFGSTLRAECQEYENGETRPSTIDLNRCIKNSKGSLKCGKNGNYEGSCINCSLRGHTDFQCMCRNVDEGHNYVPTHIDLNKCISNNHGELSC</sequence>
<dbReference type="Gene3D" id="2.30.60.10">
    <property type="entry name" value="Cyanovirin-N"/>
    <property type="match status" value="1"/>
</dbReference>
<dbReference type="Pfam" id="PF08881">
    <property type="entry name" value="CVNH"/>
    <property type="match status" value="1"/>
</dbReference>
<evidence type="ECO:0000256" key="1">
    <source>
        <dbReference type="SAM" id="SignalP"/>
    </source>
</evidence>
<comment type="caution">
    <text evidence="3">The sequence shown here is derived from an EMBL/GenBank/DDBJ whole genome shotgun (WGS) entry which is preliminary data.</text>
</comment>
<organism evidence="3 4">
    <name type="scientific">Penicillium chermesinum</name>
    <dbReference type="NCBI Taxonomy" id="63820"/>
    <lineage>
        <taxon>Eukaryota</taxon>
        <taxon>Fungi</taxon>
        <taxon>Dikarya</taxon>
        <taxon>Ascomycota</taxon>
        <taxon>Pezizomycotina</taxon>
        <taxon>Eurotiomycetes</taxon>
        <taxon>Eurotiomycetidae</taxon>
        <taxon>Eurotiales</taxon>
        <taxon>Aspergillaceae</taxon>
        <taxon>Penicillium</taxon>
    </lineage>
</organism>
<dbReference type="SUPFAM" id="SSF51322">
    <property type="entry name" value="Cyanovirin-N"/>
    <property type="match status" value="1"/>
</dbReference>
<reference evidence="3" key="1">
    <citation type="submission" date="2022-11" db="EMBL/GenBank/DDBJ databases">
        <authorList>
            <person name="Petersen C."/>
        </authorList>
    </citation>
    <scope>NUCLEOTIDE SEQUENCE</scope>
    <source>
        <strain evidence="3">IBT 19713</strain>
    </source>
</reference>